<name>A0A0V8J4K2_9BACL</name>
<keyword evidence="1" id="KW-0808">Transferase</keyword>
<dbReference type="SUPFAM" id="SSF53448">
    <property type="entry name" value="Nucleotide-diphospho-sugar transferases"/>
    <property type="match status" value="1"/>
</dbReference>
<comment type="caution">
    <text evidence="1">The sequence shown here is derived from an EMBL/GenBank/DDBJ whole genome shotgun (WGS) entry which is preliminary data.</text>
</comment>
<dbReference type="EMBL" id="LNQN01000005">
    <property type="protein sequence ID" value="KSU82078.1"/>
    <property type="molecule type" value="Genomic_DNA"/>
</dbReference>
<keyword evidence="2" id="KW-1185">Reference proteome</keyword>
<dbReference type="RefSeq" id="WP_061974016.1">
    <property type="nucleotide sequence ID" value="NZ_FMAV01000003.1"/>
</dbReference>
<evidence type="ECO:0000313" key="2">
    <source>
        <dbReference type="Proteomes" id="UP000054099"/>
    </source>
</evidence>
<evidence type="ECO:0000313" key="1">
    <source>
        <dbReference type="EMBL" id="KSU82078.1"/>
    </source>
</evidence>
<dbReference type="Gene3D" id="3.90.550.10">
    <property type="entry name" value="Spore Coat Polysaccharide Biosynthesis Protein SpsA, Chain A"/>
    <property type="match status" value="1"/>
</dbReference>
<sequence length="312" mass="35948">MKDLSPIILFVYNRPNHTSKTLEALKLNTLASQSELFIFSDAAKNSSQIEDVNNVRDIISDVKGFKNVTVYNAEQNKGLATSVINGVTAIINKYEKVIVLEDDLVTSPHFLAYMNSCLESFELNNNIWSISGYSPELEIKNSYKHEVYLAPRGCSWGWATWKDRWATIDWNVEDYQRLKLDIRLRREFNKGGNDLAFMLGDQMAGRIDSWAIRWVYSQFKQSKYTVYPLKSLIMNNGMDFSGTHAPNTDKYTVTLNNYKPNIPTKIDMDSEILKSFRRFYNLNISGFLGVASRRIGIYKTLKKLRKKSKKVI</sequence>
<accession>A0A0V8J4K2</accession>
<proteinExistence type="predicted"/>
<organism evidence="1 2">
    <name type="scientific">Fictibacillus enclensis</name>
    <dbReference type="NCBI Taxonomy" id="1017270"/>
    <lineage>
        <taxon>Bacteria</taxon>
        <taxon>Bacillati</taxon>
        <taxon>Bacillota</taxon>
        <taxon>Bacilli</taxon>
        <taxon>Bacillales</taxon>
        <taxon>Fictibacillaceae</taxon>
        <taxon>Fictibacillus</taxon>
    </lineage>
</organism>
<protein>
    <submittedName>
        <fullName evidence="1">Sugar transferase</fullName>
    </submittedName>
</protein>
<dbReference type="AlphaFoldDB" id="A0A0V8J4K2"/>
<dbReference type="Proteomes" id="UP000054099">
    <property type="component" value="Unassembled WGS sequence"/>
</dbReference>
<dbReference type="InterPro" id="IPR029044">
    <property type="entry name" value="Nucleotide-diphossugar_trans"/>
</dbReference>
<reference evidence="1 2" key="1">
    <citation type="journal article" date="2014" name="Antonie Van Leeuwenhoek">
        <title>Fictibacillus enclensis sp. nov., isolated from marine sediment.</title>
        <authorList>
            <person name="Dastager S.G."/>
            <person name="Mawlankar R."/>
            <person name="Srinivasan K."/>
            <person name="Tang S.K."/>
            <person name="Lee J.C."/>
            <person name="Ramana V.V."/>
            <person name="Shouche Y.S."/>
        </authorList>
    </citation>
    <scope>NUCLEOTIDE SEQUENCE [LARGE SCALE GENOMIC DNA]</scope>
    <source>
        <strain evidence="1 2">NIO-1003</strain>
    </source>
</reference>
<dbReference type="OrthoDB" id="5180856at2"/>
<dbReference type="GO" id="GO:0016740">
    <property type="term" value="F:transferase activity"/>
    <property type="evidence" value="ECO:0007669"/>
    <property type="project" value="UniProtKB-KW"/>
</dbReference>
<gene>
    <name evidence="1" type="ORF">AS030_17560</name>
</gene>